<evidence type="ECO:0000313" key="5">
    <source>
        <dbReference type="EMBL" id="PTD97435.1"/>
    </source>
</evidence>
<dbReference type="RefSeq" id="WP_107492635.1">
    <property type="nucleotide sequence ID" value="NZ_PZKC01000003.1"/>
</dbReference>
<feature type="coiled-coil region" evidence="1">
    <location>
        <begin position="316"/>
        <end position="364"/>
    </location>
</feature>
<comment type="caution">
    <text evidence="5">The sequence shown here is derived from an EMBL/GenBank/DDBJ whole genome shotgun (WGS) entry which is preliminary data.</text>
</comment>
<feature type="chain" id="PRO_5015599227" evidence="3">
    <location>
        <begin position="24"/>
        <end position="1061"/>
    </location>
</feature>
<keyword evidence="3" id="KW-0732">Signal</keyword>
<feature type="region of interest" description="Disordered" evidence="2">
    <location>
        <begin position="381"/>
        <end position="465"/>
    </location>
</feature>
<feature type="signal peptide" evidence="3">
    <location>
        <begin position="1"/>
        <end position="23"/>
    </location>
</feature>
<feature type="region of interest" description="Disordered" evidence="2">
    <location>
        <begin position="144"/>
        <end position="168"/>
    </location>
</feature>
<evidence type="ECO:0000313" key="6">
    <source>
        <dbReference type="Proteomes" id="UP000241193"/>
    </source>
</evidence>
<feature type="compositionally biased region" description="Low complexity" evidence="2">
    <location>
        <begin position="793"/>
        <end position="802"/>
    </location>
</feature>
<sequence>MKTLLKASMIATAIASIPSGAYALGAGPINVFSALGQPLRAEVPLTATPQELQTLSARIAPPEAFRQANVPYSAAVAALRVSVDTSGSRPVVRISSDRPLSEPFVDLLLEFNSSSGRLVREYTFLLDPVDVLAPRPVAATVATPRAPASAPAAPAATAPRAPAVAPGGSYRVQSGDTLNRIAENNRPAAASLDQMLVALLRENPEAFEGGNINRMRAGAILRIPTAEQTQALSRAEARREVVAQAADFEAYRQRLASGVPAPRAAETPAPISQEAAGRITPRVEETRPDAPTTDRVEVSRAPAADAVGDAAQAERLRALEEDLIARDRALAEANARLGELERSIRDLQRLIELKSEQMAQLQQGVPPAEPVEPASPLAALDTPAEASPQAAVEVPPAPPLEAPPAAVEEPPAAVEEAPVEPAAVETPAAVEPAAAPEPAARPQPQRRPPPPPPPPPPSFAEEFFGNPLTLAGMGGALALLLGYGAYRWRQRRKDGEQTEQPSLLMTEAPTGPNSVFGSTGGQSVDTSNSSVLHTDFSQSGLSAIDADEGVDPVAEADVYMAYGRDAQAEEILVDALKADPSRLAVYLKLLEVYAARKSVQQFETTAAELYSRTQGEGAEWSKAAAMGRELDPANPLYTGAAGDTSGPATEPGSGAAVAPAAAAAAVAAGMAAMAAEQGTAEEPAAAAGENADFAEDSLGVLDFDLPDVAVADVAAEAPELPAEPVQADAAEQPAEAAAAAQLKDTWAMPGGLAPFQDEGGEAAAEAASDAAAVDTNVLDFDLGFDSEGEEPAADAAEGGEPVEQAAAVDDGAVLDFDIDAPTPALGVTDTTAASVASTIVGTGDDLARLEAAMDEAETPTPAEAAADMSATVVQSEFGSGEFDMSATMVESDGTFGGGQPASEDVIDLEQTSFDNSLLDFDFEIDAPAPSAPEAPALDLSSIDLNLEAASGDEPVVPDAPAAPAGAAVEEVAAAPAEIDLPEPPVAGAAHVAPVSAPDFGAAEDEGGEEIGGQEVETKLELARAYDEMGDKEGARELLEEVLREGSADQQEAAQQLLARLD</sequence>
<dbReference type="InterPro" id="IPR038440">
    <property type="entry name" value="FimV_C_sf"/>
</dbReference>
<feature type="compositionally biased region" description="Low complexity" evidence="2">
    <location>
        <begin position="144"/>
        <end position="166"/>
    </location>
</feature>
<dbReference type="NCBIfam" id="TIGR03504">
    <property type="entry name" value="FimV_Cterm"/>
    <property type="match status" value="1"/>
</dbReference>
<protein>
    <submittedName>
        <fullName evidence="5">Pilus assembly protein</fullName>
    </submittedName>
</protein>
<feature type="region of interest" description="Disordered" evidence="2">
    <location>
        <begin position="749"/>
        <end position="768"/>
    </location>
</feature>
<dbReference type="InterPro" id="IPR020011">
    <property type="entry name" value="FimV_C"/>
</dbReference>
<dbReference type="InterPro" id="IPR020012">
    <property type="entry name" value="LysM_FimV"/>
</dbReference>
<keyword evidence="1" id="KW-0175">Coiled coil</keyword>
<reference evidence="5 6" key="1">
    <citation type="submission" date="2018-03" db="EMBL/GenBank/DDBJ databases">
        <authorList>
            <person name="Keele B.F."/>
        </authorList>
    </citation>
    <scope>NUCLEOTIDE SEQUENCE [LARGE SCALE GENOMIC DNA]</scope>
    <source>
        <strain evidence="5 6">D20</strain>
    </source>
</reference>
<gene>
    <name evidence="5" type="ORF">C8261_05400</name>
</gene>
<dbReference type="SUPFAM" id="SSF101447">
    <property type="entry name" value="Formin homology 2 domain (FH2 domain)"/>
    <property type="match status" value="1"/>
</dbReference>
<dbReference type="Proteomes" id="UP000241193">
    <property type="component" value="Unassembled WGS sequence"/>
</dbReference>
<dbReference type="InterPro" id="IPR018392">
    <property type="entry name" value="LysM"/>
</dbReference>
<reference evidence="5 6" key="2">
    <citation type="submission" date="2018-04" db="EMBL/GenBank/DDBJ databases">
        <title>Thauera lacus sp. nov., isolated from an saline lake in Inner Mongolia, China.</title>
        <authorList>
            <person name="Liang Q.-Y."/>
        </authorList>
    </citation>
    <scope>NUCLEOTIDE SEQUENCE [LARGE SCALE GENOMIC DNA]</scope>
    <source>
        <strain evidence="5 6">D20</strain>
    </source>
</reference>
<feature type="compositionally biased region" description="Pro residues" evidence="2">
    <location>
        <begin position="439"/>
        <end position="458"/>
    </location>
</feature>
<dbReference type="NCBIfam" id="TIGR03505">
    <property type="entry name" value="FimV_core"/>
    <property type="match status" value="1"/>
</dbReference>
<feature type="compositionally biased region" description="Low complexity" evidence="2">
    <location>
        <begin position="403"/>
        <end position="438"/>
    </location>
</feature>
<keyword evidence="6" id="KW-1185">Reference proteome</keyword>
<name>A0A2T4II38_9RHOO</name>
<evidence type="ECO:0000256" key="1">
    <source>
        <dbReference type="SAM" id="Coils"/>
    </source>
</evidence>
<organism evidence="5 6">
    <name type="scientific">Pseudothauera lacus</name>
    <dbReference type="NCBI Taxonomy" id="2136175"/>
    <lineage>
        <taxon>Bacteria</taxon>
        <taxon>Pseudomonadati</taxon>
        <taxon>Pseudomonadota</taxon>
        <taxon>Betaproteobacteria</taxon>
        <taxon>Rhodocyclales</taxon>
        <taxon>Zoogloeaceae</taxon>
        <taxon>Pseudothauera</taxon>
    </lineage>
</organism>
<evidence type="ECO:0000259" key="4">
    <source>
        <dbReference type="Pfam" id="PF25800"/>
    </source>
</evidence>
<dbReference type="Gene3D" id="3.10.350.10">
    <property type="entry name" value="LysM domain"/>
    <property type="match status" value="1"/>
</dbReference>
<feature type="region of interest" description="Disordered" evidence="2">
    <location>
        <begin position="492"/>
        <end position="531"/>
    </location>
</feature>
<dbReference type="EMBL" id="PZKC01000003">
    <property type="protein sequence ID" value="PTD97435.1"/>
    <property type="molecule type" value="Genomic_DNA"/>
</dbReference>
<feature type="compositionally biased region" description="Low complexity" evidence="2">
    <location>
        <begin position="381"/>
        <end position="394"/>
    </location>
</feature>
<feature type="compositionally biased region" description="Acidic residues" evidence="2">
    <location>
        <begin position="783"/>
        <end position="792"/>
    </location>
</feature>
<feature type="domain" description="FimV N-terminal" evidence="4">
    <location>
        <begin position="24"/>
        <end position="128"/>
    </location>
</feature>
<proteinExistence type="predicted"/>
<dbReference type="InterPro" id="IPR057840">
    <property type="entry name" value="FimV_N"/>
</dbReference>
<evidence type="ECO:0000256" key="3">
    <source>
        <dbReference type="SAM" id="SignalP"/>
    </source>
</evidence>
<dbReference type="Pfam" id="PF25800">
    <property type="entry name" value="FimV_N"/>
    <property type="match status" value="1"/>
</dbReference>
<feature type="compositionally biased region" description="Polar residues" evidence="2">
    <location>
        <begin position="511"/>
        <end position="531"/>
    </location>
</feature>
<dbReference type="OrthoDB" id="5298707at2"/>
<accession>A0A2T4II38</accession>
<dbReference type="AlphaFoldDB" id="A0A2T4II38"/>
<dbReference type="Gene3D" id="1.20.58.2200">
    <property type="match status" value="1"/>
</dbReference>
<dbReference type="InterPro" id="IPR036779">
    <property type="entry name" value="LysM_dom_sf"/>
</dbReference>
<dbReference type="CDD" id="cd00118">
    <property type="entry name" value="LysM"/>
    <property type="match status" value="1"/>
</dbReference>
<feature type="region of interest" description="Disordered" evidence="2">
    <location>
        <begin position="783"/>
        <end position="802"/>
    </location>
</feature>
<evidence type="ECO:0000256" key="2">
    <source>
        <dbReference type="SAM" id="MobiDB-lite"/>
    </source>
</evidence>